<gene>
    <name evidence="2" type="ORF">RB2654_14525</name>
</gene>
<accession>A3VGV4</accession>
<comment type="caution">
    <text evidence="2">The sequence shown here is derived from an EMBL/GenBank/DDBJ whole genome shotgun (WGS) entry which is preliminary data.</text>
</comment>
<dbReference type="HOGENOM" id="CLU_2880582_0_0_5"/>
<name>A3VGV4_9RHOB</name>
<keyword evidence="3" id="KW-1185">Reference proteome</keyword>
<evidence type="ECO:0000256" key="1">
    <source>
        <dbReference type="SAM" id="MobiDB-lite"/>
    </source>
</evidence>
<reference evidence="2 3" key="1">
    <citation type="journal article" date="2010" name="J. Bacteriol.">
        <title>Genome sequences of Pelagibaca bermudensis HTCC2601T and Maritimibacter alkaliphilus HTCC2654T, the type strains of two marine Roseobacter genera.</title>
        <authorList>
            <person name="Thrash J.C."/>
            <person name="Cho J.C."/>
            <person name="Ferriera S."/>
            <person name="Johnson J."/>
            <person name="Vergin K.L."/>
            <person name="Giovannoni S.J."/>
        </authorList>
    </citation>
    <scope>NUCLEOTIDE SEQUENCE [LARGE SCALE GENOMIC DNA]</scope>
    <source>
        <strain evidence="2 3">HTCC2654</strain>
    </source>
</reference>
<dbReference type="Proteomes" id="UP000002931">
    <property type="component" value="Unassembled WGS sequence"/>
</dbReference>
<proteinExistence type="predicted"/>
<dbReference type="AlphaFoldDB" id="A3VGV4"/>
<evidence type="ECO:0000313" key="3">
    <source>
        <dbReference type="Proteomes" id="UP000002931"/>
    </source>
</evidence>
<evidence type="ECO:0000313" key="2">
    <source>
        <dbReference type="EMBL" id="EAQ12509.1"/>
    </source>
</evidence>
<dbReference type="EMBL" id="AAMT01000008">
    <property type="protein sequence ID" value="EAQ12509.1"/>
    <property type="molecule type" value="Genomic_DNA"/>
</dbReference>
<organism evidence="2 3">
    <name type="scientific">Maritimibacter alkaliphilus HTCC2654</name>
    <dbReference type="NCBI Taxonomy" id="314271"/>
    <lineage>
        <taxon>Bacteria</taxon>
        <taxon>Pseudomonadati</taxon>
        <taxon>Pseudomonadota</taxon>
        <taxon>Alphaproteobacteria</taxon>
        <taxon>Rhodobacterales</taxon>
        <taxon>Roseobacteraceae</taxon>
        <taxon>Maritimibacter</taxon>
    </lineage>
</organism>
<protein>
    <submittedName>
        <fullName evidence="2">Uncharacterized protein</fullName>
    </submittedName>
</protein>
<sequence length="63" mass="6848">MATSPRNSGPAMPTSPIGRNTVSAIRAGAGGHRRAKRRPASRRAVSRVRRSRCWCRESRCAAT</sequence>
<feature type="compositionally biased region" description="Basic residues" evidence="1">
    <location>
        <begin position="31"/>
        <end position="48"/>
    </location>
</feature>
<feature type="region of interest" description="Disordered" evidence="1">
    <location>
        <begin position="1"/>
        <end position="48"/>
    </location>
</feature>